<dbReference type="EMBL" id="DMNG01000262">
    <property type="protein sequence ID" value="HAN25852.1"/>
    <property type="molecule type" value="Genomic_DNA"/>
</dbReference>
<gene>
    <name evidence="2" type="ORF">DCP95_14980</name>
</gene>
<accession>A0A3C1KGR2</accession>
<name>A0A3C1KGR2_9MICO</name>
<keyword evidence="1" id="KW-1133">Transmembrane helix</keyword>
<feature type="non-terminal residue" evidence="2">
    <location>
        <position position="1"/>
    </location>
</feature>
<dbReference type="AlphaFoldDB" id="A0A3C1KGR2"/>
<proteinExistence type="predicted"/>
<sequence length="171" mass="17478">GGTSDGGTTVSGGSTTVSGGTSVGGILYMSGLESQGVPAVNPADGSVILWFSLRNISQSTIDADVHFWMTNPLGWQLDAADVRVSALKPGAIQVVTTELHGVGQWGFVNAHATLTPPASIDGIAVAPVTRDAVAYVFPWLGTTGAFAVLGSFAAWYVVRRIYATPAAVSVA</sequence>
<comment type="caution">
    <text evidence="2">The sequence shown here is derived from an EMBL/GenBank/DDBJ whole genome shotgun (WGS) entry which is preliminary data.</text>
</comment>
<reference evidence="2 3" key="1">
    <citation type="journal article" date="2018" name="Nat. Biotechnol.">
        <title>A standardized bacterial taxonomy based on genome phylogeny substantially revises the tree of life.</title>
        <authorList>
            <person name="Parks D.H."/>
            <person name="Chuvochina M."/>
            <person name="Waite D.W."/>
            <person name="Rinke C."/>
            <person name="Skarshewski A."/>
            <person name="Chaumeil P.A."/>
            <person name="Hugenholtz P."/>
        </authorList>
    </citation>
    <scope>NUCLEOTIDE SEQUENCE [LARGE SCALE GENOMIC DNA]</scope>
    <source>
        <strain evidence="2">UBA9152</strain>
    </source>
</reference>
<dbReference type="Proteomes" id="UP000257479">
    <property type="component" value="Unassembled WGS sequence"/>
</dbReference>
<evidence type="ECO:0000313" key="3">
    <source>
        <dbReference type="Proteomes" id="UP000257479"/>
    </source>
</evidence>
<evidence type="ECO:0000256" key="1">
    <source>
        <dbReference type="SAM" id="Phobius"/>
    </source>
</evidence>
<keyword evidence="1" id="KW-0812">Transmembrane</keyword>
<evidence type="ECO:0008006" key="4">
    <source>
        <dbReference type="Google" id="ProtNLM"/>
    </source>
</evidence>
<keyword evidence="1" id="KW-0472">Membrane</keyword>
<protein>
    <recommendedName>
        <fullName evidence="4">DUF916 domain-containing protein</fullName>
    </recommendedName>
</protein>
<organism evidence="2 3">
    <name type="scientific">Microbacterium ginsengisoli</name>
    <dbReference type="NCBI Taxonomy" id="400772"/>
    <lineage>
        <taxon>Bacteria</taxon>
        <taxon>Bacillati</taxon>
        <taxon>Actinomycetota</taxon>
        <taxon>Actinomycetes</taxon>
        <taxon>Micrococcales</taxon>
        <taxon>Microbacteriaceae</taxon>
        <taxon>Microbacterium</taxon>
    </lineage>
</organism>
<feature type="transmembrane region" description="Helical" evidence="1">
    <location>
        <begin position="136"/>
        <end position="158"/>
    </location>
</feature>
<evidence type="ECO:0000313" key="2">
    <source>
        <dbReference type="EMBL" id="HAN25852.1"/>
    </source>
</evidence>